<dbReference type="Gene3D" id="3.30.300.30">
    <property type="match status" value="1"/>
</dbReference>
<dbReference type="GO" id="GO:0016874">
    <property type="term" value="F:ligase activity"/>
    <property type="evidence" value="ECO:0007669"/>
    <property type="project" value="UniProtKB-KW"/>
</dbReference>
<evidence type="ECO:0000259" key="1">
    <source>
        <dbReference type="Pfam" id="PF00501"/>
    </source>
</evidence>
<evidence type="ECO:0000259" key="2">
    <source>
        <dbReference type="Pfam" id="PF13193"/>
    </source>
</evidence>
<dbReference type="InterPro" id="IPR042099">
    <property type="entry name" value="ANL_N_sf"/>
</dbReference>
<dbReference type="RefSeq" id="WP_201880181.1">
    <property type="nucleotide sequence ID" value="NZ_JAERRF010000024.1"/>
</dbReference>
<proteinExistence type="predicted"/>
<dbReference type="Pfam" id="PF13193">
    <property type="entry name" value="AMP-binding_C"/>
    <property type="match status" value="1"/>
</dbReference>
<dbReference type="InterPro" id="IPR025110">
    <property type="entry name" value="AMP-bd_C"/>
</dbReference>
<dbReference type="PROSITE" id="PS00455">
    <property type="entry name" value="AMP_BINDING"/>
    <property type="match status" value="1"/>
</dbReference>
<dbReference type="InterPro" id="IPR050237">
    <property type="entry name" value="ATP-dep_AMP-bd_enzyme"/>
</dbReference>
<comment type="caution">
    <text evidence="3">The sequence shown here is derived from an EMBL/GenBank/DDBJ whole genome shotgun (WGS) entry which is preliminary data.</text>
</comment>
<dbReference type="Gene3D" id="3.40.50.12780">
    <property type="entry name" value="N-terminal domain of ligase-like"/>
    <property type="match status" value="1"/>
</dbReference>
<keyword evidence="3" id="KW-0436">Ligase</keyword>
<dbReference type="InterPro" id="IPR020845">
    <property type="entry name" value="AMP-binding_CS"/>
</dbReference>
<dbReference type="InterPro" id="IPR045851">
    <property type="entry name" value="AMP-bd_C_sf"/>
</dbReference>
<dbReference type="Pfam" id="PF00501">
    <property type="entry name" value="AMP-binding"/>
    <property type="match status" value="1"/>
</dbReference>
<dbReference type="SUPFAM" id="SSF56801">
    <property type="entry name" value="Acetyl-CoA synthetase-like"/>
    <property type="match status" value="1"/>
</dbReference>
<sequence length="533" mass="56958">MTSSQRLPPAISVRRDYGRDDWTIAHSFCEAVTAAPGRIALRCGDRSLTYLEYGRCVAGLTAHLSRLEVADKRVAIVLPNGPEIAVAILAAFFARAQVALLNSRYPEAELKPLLDDADPAVLITGSDTTSASTAARRLGIPVLTLGSGDLNLTAWSAQPELHVDKLPRPRPSDSATLMYTGGTTGRPKGIVHTHRTLLLTVEAMEYCWPTDRTTPEVWAAIAPMTHIWGLLMGVLNPLYGQATVVAFTGPFQPDQVVAALERHRVTVLGGGPAAIYSALLAVEGIASADLSSLRVCPGGGSAFPQELHRAWAKTVGVQIREAYGMTELAPITCPAGSAREGSVGQPAPLIEMRICDTSSHQPLPADEVGEVHVRAPHMLVAYHNGAPATARADGWLATGDLGRMDDEGYLYIVGRSKDMIIVGGFNVYPRELDEVLAAHPHVEYAVTVGVPDQRKGERPVSFVVPAPGRALDVRELHALCADKLASYKLPIEIMVVDSIPLTAANKPDYQALRARWAAASRAAAQPGSRDTGK</sequence>
<organism evidence="3 4">
    <name type="scientific">Streptomyces coffeae</name>
    <dbReference type="NCBI Taxonomy" id="621382"/>
    <lineage>
        <taxon>Bacteria</taxon>
        <taxon>Bacillati</taxon>
        <taxon>Actinomycetota</taxon>
        <taxon>Actinomycetes</taxon>
        <taxon>Kitasatosporales</taxon>
        <taxon>Streptomycetaceae</taxon>
        <taxon>Streptomyces</taxon>
    </lineage>
</organism>
<dbReference type="Proteomes" id="UP000634229">
    <property type="component" value="Unassembled WGS sequence"/>
</dbReference>
<keyword evidence="4" id="KW-1185">Reference proteome</keyword>
<dbReference type="EMBL" id="JAERRF010000024">
    <property type="protein sequence ID" value="MBL1101002.1"/>
    <property type="molecule type" value="Genomic_DNA"/>
</dbReference>
<evidence type="ECO:0000313" key="4">
    <source>
        <dbReference type="Proteomes" id="UP000634229"/>
    </source>
</evidence>
<accession>A0ABS1NM83</accession>
<dbReference type="PANTHER" id="PTHR43767:SF7">
    <property type="entry name" value="MEDIUM_LONG-CHAIN-FATTY-ACID--COA LIGASE FADD8"/>
    <property type="match status" value="1"/>
</dbReference>
<name>A0ABS1NM83_9ACTN</name>
<dbReference type="PANTHER" id="PTHR43767">
    <property type="entry name" value="LONG-CHAIN-FATTY-ACID--COA LIGASE"/>
    <property type="match status" value="1"/>
</dbReference>
<feature type="domain" description="AMP-binding enzyme C-terminal" evidence="2">
    <location>
        <begin position="431"/>
        <end position="506"/>
    </location>
</feature>
<reference evidence="3 4" key="1">
    <citation type="submission" date="2021-01" db="EMBL/GenBank/DDBJ databases">
        <title>WGS of actinomycetes isolated from Thailand.</title>
        <authorList>
            <person name="Thawai C."/>
        </authorList>
    </citation>
    <scope>NUCLEOTIDE SEQUENCE [LARGE SCALE GENOMIC DNA]</scope>
    <source>
        <strain evidence="3 4">CA1R205</strain>
    </source>
</reference>
<evidence type="ECO:0000313" key="3">
    <source>
        <dbReference type="EMBL" id="MBL1101002.1"/>
    </source>
</evidence>
<gene>
    <name evidence="3" type="ORF">JK363_30915</name>
</gene>
<dbReference type="InterPro" id="IPR000873">
    <property type="entry name" value="AMP-dep_synth/lig_dom"/>
</dbReference>
<protein>
    <submittedName>
        <fullName evidence="3">Acyl--CoA ligase</fullName>
    </submittedName>
</protein>
<feature type="domain" description="AMP-dependent synthetase/ligase" evidence="1">
    <location>
        <begin position="30"/>
        <end position="382"/>
    </location>
</feature>